<accession>A0ABQ0ASD4</accession>
<name>A0ABQ0ASD4_9RHOB</name>
<sequence>MQRQQASQWPLCYQMTERNPILEQFVPIVETGFAPKNLQL</sequence>
<reference evidence="1 2" key="1">
    <citation type="submission" date="2024-04" db="EMBL/GenBank/DDBJ databases">
        <title>Draft genome sequence of Pseudophaeobacter arcticus NBRC 116598.</title>
        <authorList>
            <person name="Miyakawa T."/>
            <person name="Kusuya Y."/>
            <person name="Miura T."/>
        </authorList>
    </citation>
    <scope>NUCLEOTIDE SEQUENCE [LARGE SCALE GENOMIC DNA]</scope>
    <source>
        <strain evidence="1 2">SU-CL00105</strain>
    </source>
</reference>
<evidence type="ECO:0000313" key="1">
    <source>
        <dbReference type="EMBL" id="GAA6198745.1"/>
    </source>
</evidence>
<organism evidence="1 2">
    <name type="scientific">Pseudophaeobacter arcticus</name>
    <dbReference type="NCBI Taxonomy" id="385492"/>
    <lineage>
        <taxon>Bacteria</taxon>
        <taxon>Pseudomonadati</taxon>
        <taxon>Pseudomonadota</taxon>
        <taxon>Alphaproteobacteria</taxon>
        <taxon>Rhodobacterales</taxon>
        <taxon>Paracoccaceae</taxon>
        <taxon>Pseudophaeobacter</taxon>
    </lineage>
</organism>
<gene>
    <name evidence="1" type="ORF">NBRC116598_41900</name>
</gene>
<evidence type="ECO:0000313" key="2">
    <source>
        <dbReference type="Proteomes" id="UP001441944"/>
    </source>
</evidence>
<dbReference type="EMBL" id="BAABWU010000034">
    <property type="protein sequence ID" value="GAA6198745.1"/>
    <property type="molecule type" value="Genomic_DNA"/>
</dbReference>
<dbReference type="Proteomes" id="UP001441944">
    <property type="component" value="Unassembled WGS sequence"/>
</dbReference>
<comment type="caution">
    <text evidence="1">The sequence shown here is derived from an EMBL/GenBank/DDBJ whole genome shotgun (WGS) entry which is preliminary data.</text>
</comment>
<proteinExistence type="predicted"/>
<keyword evidence="2" id="KW-1185">Reference proteome</keyword>
<protein>
    <submittedName>
        <fullName evidence="1">Uncharacterized protein</fullName>
    </submittedName>
</protein>